<dbReference type="AlphaFoldDB" id="A0A4Y2B1V3"/>
<protein>
    <submittedName>
        <fullName evidence="1">Uncharacterized protein</fullName>
    </submittedName>
</protein>
<organism evidence="1 2">
    <name type="scientific">Araneus ventricosus</name>
    <name type="common">Orbweaver spider</name>
    <name type="synonym">Epeira ventricosa</name>
    <dbReference type="NCBI Taxonomy" id="182803"/>
    <lineage>
        <taxon>Eukaryota</taxon>
        <taxon>Metazoa</taxon>
        <taxon>Ecdysozoa</taxon>
        <taxon>Arthropoda</taxon>
        <taxon>Chelicerata</taxon>
        <taxon>Arachnida</taxon>
        <taxon>Araneae</taxon>
        <taxon>Araneomorphae</taxon>
        <taxon>Entelegynae</taxon>
        <taxon>Araneoidea</taxon>
        <taxon>Araneidae</taxon>
        <taxon>Araneus</taxon>
    </lineage>
</organism>
<reference evidence="1 2" key="1">
    <citation type="journal article" date="2019" name="Sci. Rep.">
        <title>Orb-weaving spider Araneus ventricosus genome elucidates the spidroin gene catalogue.</title>
        <authorList>
            <person name="Kono N."/>
            <person name="Nakamura H."/>
            <person name="Ohtoshi R."/>
            <person name="Moran D.A.P."/>
            <person name="Shinohara A."/>
            <person name="Yoshida Y."/>
            <person name="Fujiwara M."/>
            <person name="Mori M."/>
            <person name="Tomita M."/>
            <person name="Arakawa K."/>
        </authorList>
    </citation>
    <scope>NUCLEOTIDE SEQUENCE [LARGE SCALE GENOMIC DNA]</scope>
</reference>
<dbReference type="EMBL" id="BGPR01000041">
    <property type="protein sequence ID" value="GBL85054.1"/>
    <property type="molecule type" value="Genomic_DNA"/>
</dbReference>
<gene>
    <name evidence="1" type="ORF">AVEN_221291_1</name>
</gene>
<evidence type="ECO:0000313" key="2">
    <source>
        <dbReference type="Proteomes" id="UP000499080"/>
    </source>
</evidence>
<dbReference type="Proteomes" id="UP000499080">
    <property type="component" value="Unassembled WGS sequence"/>
</dbReference>
<name>A0A4Y2B1V3_ARAVE</name>
<accession>A0A4Y2B1V3</accession>
<sequence length="109" mass="12506">MDDNRVGIQISEISRYALMRVLVKGRHYTHMHSSVDLGLEPTILLYQRRDSTTRPWHLAQEMPMSRFMFCGPGLITSGTMKEKIEVLSDRLHDKALSTHKVLIKDGVLV</sequence>
<evidence type="ECO:0000313" key="1">
    <source>
        <dbReference type="EMBL" id="GBL85054.1"/>
    </source>
</evidence>
<proteinExistence type="predicted"/>
<keyword evidence="2" id="KW-1185">Reference proteome</keyword>
<comment type="caution">
    <text evidence="1">The sequence shown here is derived from an EMBL/GenBank/DDBJ whole genome shotgun (WGS) entry which is preliminary data.</text>
</comment>